<sequence length="473" mass="53165">MSMTTTTPISTTKSTPPSKKVSLIVTHQERIRNLLYIINKKKNIIVKGSKVKHKYVFFPGIITEVNNTDGTYNIKYDDNERGKNYNNVNKDLIELLEVPRFKDFAILRLDILQNMINGVIVCDGELVPNPVTPVTPVTPVATLATLAPVAPVAPVATLAPVAPVAPVSPVAPDEGGYYESKNNNTNVISTSTNEEYNEMLDILNLKDIDFSKGIDEYVFYIVILGETQYNQINNQLTLDSQNNAIKSGKLCLYELLNNNKEIINYVFASDLTRTTEAIKYIINGINQGIRTDTKNTKEYFPGQIIILPCSHEIDVESTNTLDKVYKLISSKNKSKCSTKTYCVDKNVNNPESDCNSVKTISQNSGNKIIPLHWDFYFEKNQKKMRNMDCSKTNMIQLAVEYININTFGVGSVVSSGTSGSGGVGSGGKKTRKTRKLKKKFVKKTKRNYKKNKSRRILRRKKNKTRRIIHDKII</sequence>
<feature type="region of interest" description="Disordered" evidence="1">
    <location>
        <begin position="415"/>
        <end position="434"/>
    </location>
</feature>
<dbReference type="Gene3D" id="2.30.30.140">
    <property type="match status" value="1"/>
</dbReference>
<organism evidence="2">
    <name type="scientific">viral metagenome</name>
    <dbReference type="NCBI Taxonomy" id="1070528"/>
    <lineage>
        <taxon>unclassified sequences</taxon>
        <taxon>metagenomes</taxon>
        <taxon>organismal metagenomes</taxon>
    </lineage>
</organism>
<proteinExistence type="predicted"/>
<accession>A0A6C0BVG3</accession>
<evidence type="ECO:0000313" key="2">
    <source>
        <dbReference type="EMBL" id="QHS96090.1"/>
    </source>
</evidence>
<reference evidence="2" key="1">
    <citation type="journal article" date="2020" name="Nature">
        <title>Giant virus diversity and host interactions through global metagenomics.</title>
        <authorList>
            <person name="Schulz F."/>
            <person name="Roux S."/>
            <person name="Paez-Espino D."/>
            <person name="Jungbluth S."/>
            <person name="Walsh D.A."/>
            <person name="Denef V.J."/>
            <person name="McMahon K.D."/>
            <person name="Konstantinidis K.T."/>
            <person name="Eloe-Fadrosh E.A."/>
            <person name="Kyrpides N.C."/>
            <person name="Woyke T."/>
        </authorList>
    </citation>
    <scope>NUCLEOTIDE SEQUENCE</scope>
    <source>
        <strain evidence="2">GVMAG-M-3300019093-7</strain>
    </source>
</reference>
<feature type="compositionally biased region" description="Gly residues" evidence="1">
    <location>
        <begin position="418"/>
        <end position="427"/>
    </location>
</feature>
<dbReference type="AlphaFoldDB" id="A0A6C0BVG3"/>
<evidence type="ECO:0000256" key="1">
    <source>
        <dbReference type="SAM" id="MobiDB-lite"/>
    </source>
</evidence>
<dbReference type="EMBL" id="MN739263">
    <property type="protein sequence ID" value="QHS96090.1"/>
    <property type="molecule type" value="Genomic_DNA"/>
</dbReference>
<protein>
    <submittedName>
        <fullName evidence="2">Uncharacterized protein</fullName>
    </submittedName>
</protein>
<name>A0A6C0BVG3_9ZZZZ</name>